<proteinExistence type="predicted"/>
<dbReference type="InterPro" id="IPR002999">
    <property type="entry name" value="Tudor"/>
</dbReference>
<dbReference type="Pfam" id="PF00567">
    <property type="entry name" value="TUDOR"/>
    <property type="match status" value="7"/>
</dbReference>
<evidence type="ECO:0000259" key="2">
    <source>
        <dbReference type="PROSITE" id="PS50304"/>
    </source>
</evidence>
<keyword evidence="4" id="KW-1185">Reference proteome</keyword>
<feature type="compositionally biased region" description="Basic and acidic residues" evidence="1">
    <location>
        <begin position="987"/>
        <end position="1003"/>
    </location>
</feature>
<dbReference type="FunFam" id="2.30.30.140:FF:000018">
    <property type="entry name" value="Serine/threonine-protein kinase 31"/>
    <property type="match status" value="1"/>
</dbReference>
<feature type="domain" description="Tudor" evidence="2">
    <location>
        <begin position="384"/>
        <end position="442"/>
    </location>
</feature>
<dbReference type="SMART" id="SM00333">
    <property type="entry name" value="TUDOR"/>
    <property type="match status" value="7"/>
</dbReference>
<dbReference type="InterPro" id="IPR035437">
    <property type="entry name" value="SNase_OB-fold_sf"/>
</dbReference>
<dbReference type="InterPro" id="IPR050621">
    <property type="entry name" value="Tudor_domain_containing"/>
</dbReference>
<evidence type="ECO:0000313" key="4">
    <source>
        <dbReference type="Proteomes" id="UP001591681"/>
    </source>
</evidence>
<dbReference type="EMBL" id="JBHFQA010000019">
    <property type="protein sequence ID" value="KAL2081955.1"/>
    <property type="molecule type" value="Genomic_DNA"/>
</dbReference>
<reference evidence="3 4" key="1">
    <citation type="submission" date="2024-09" db="EMBL/GenBank/DDBJ databases">
        <title>A chromosome-level genome assembly of Gray's grenadier anchovy, Coilia grayii.</title>
        <authorList>
            <person name="Fu Z."/>
        </authorList>
    </citation>
    <scope>NUCLEOTIDE SEQUENCE [LARGE SCALE GENOMIC DNA]</scope>
    <source>
        <strain evidence="3">G4</strain>
        <tissue evidence="3">Muscle</tissue>
    </source>
</reference>
<dbReference type="PROSITE" id="PS50304">
    <property type="entry name" value="TUDOR"/>
    <property type="match status" value="5"/>
</dbReference>
<gene>
    <name evidence="3" type="ORF">ACEWY4_021773</name>
</gene>
<feature type="region of interest" description="Disordered" evidence="1">
    <location>
        <begin position="987"/>
        <end position="1012"/>
    </location>
</feature>
<dbReference type="SUPFAM" id="SSF63748">
    <property type="entry name" value="Tudor/PWWP/MBT"/>
    <property type="match status" value="7"/>
</dbReference>
<name>A0ABD1J5Z5_9TELE</name>
<feature type="domain" description="Tudor" evidence="2">
    <location>
        <begin position="1137"/>
        <end position="1196"/>
    </location>
</feature>
<feature type="domain" description="Tudor" evidence="2">
    <location>
        <begin position="849"/>
        <end position="908"/>
    </location>
</feature>
<dbReference type="Gene3D" id="2.30.30.140">
    <property type="match status" value="7"/>
</dbReference>
<evidence type="ECO:0000313" key="3">
    <source>
        <dbReference type="EMBL" id="KAL2081955.1"/>
    </source>
</evidence>
<dbReference type="PANTHER" id="PTHR22948:SF7">
    <property type="entry name" value="TUDOR DOMAIN-CONTAINING PROTEIN 15"/>
    <property type="match status" value="1"/>
</dbReference>
<comment type="caution">
    <text evidence="3">The sequence shown here is derived from an EMBL/GenBank/DDBJ whole genome shotgun (WGS) entry which is preliminary data.</text>
</comment>
<evidence type="ECO:0000256" key="1">
    <source>
        <dbReference type="SAM" id="MobiDB-lite"/>
    </source>
</evidence>
<protein>
    <recommendedName>
        <fullName evidence="2">Tudor domain-containing protein</fullName>
    </recommendedName>
</protein>
<dbReference type="Gene3D" id="2.40.50.90">
    <property type="match status" value="5"/>
</dbReference>
<sequence>MEKCWTPQMGKYFSSLIGTVINGYAHALLPHKVLILEAPEINKHISRLNLGRPVDTGTFLLLVEMLTEVPIRQDCEQIPDLLIKHPPGNGFSFKPPRVQGVENILSCCGSQQTVGEKVMVRLSAAINSNAFYCQMLSKEEELQLMSDKLALFCESKSEHIKDTLEGNLGLLCAVRGKDEKWHRGYVQTLPVDSQVRVLFVDYGYSELVKVENICQLHSDFLDRPIMAFPCALSSLGQDGETSKKEQCDLLMKGLLGSALSVKINDFDKQQNFYNVTLCSAEDASEIKTEMTPDIVAQTRRPHDDNPSSKNIPLRCTNETRIIPSSSTKEDFDIGAAFEGYVEHILSPANFWIRSAKRNEDFEDLMDMLAEHVSTLKQKEDVLENPVPGTLCLAMYEKDLHYYRAIVTDTLEHGVEVFFVDFGNTEMVPDWLIKKLPEHFTTEPEFAVNCSLAHMLPVEDVWTDTVTEYFRNIVSNKALRIHVIHKTNERLFVDLFEMGTENSESVSLLMTADKRALYWKCKPTVSSCVHVVQDFKCEAKKLKPKAFQQETTLTQEKLTNEHLRPDKEKAENANTSRIIQNSPEVCKIQRFKLGEELIVRCCNFASPSEFWCQIESQICDLDKLMDEMQEYYCSHNKPLSSSEVLCALKIIEHDKWYRGYILSRKLINCQVFLVDYGVVRQERMSKLQTLMPEFKQLVWQSFRCSLYNLIEPANGKSWSTEASQSLQEFMSGTSVSLRCTIHAELNVRNVGLCNVVDLHTPSQQATTLLVRQGLAVQIQPPQPLVATAYPLSFIYSSFSITCGSKEEVYATHVASPWEIYCQLSRNTEVIEDLMDKVAKESSKLACVKSAVNPGSLCIAKYSEDGQWYRSTSKPVLSSQLLNVFFVDYGNRQTVEKSDVKPLHHSATDLLMTPMQAIRCSLVNIPKGETLAEVNTWLENNILNKPMQATFVGKDSDGTFICDMLCDDTHVSAKIKEIIATNEESERGFVPDSISTKDRPPEIHKGGQPVNEVGKKKRPQKATCSKVLKPINAKAYNCSKTEVKTPAKIPVANKVLQPQKQDPEQFLQSQSCVVALPKLASLPDTKAKSGFVGVGFVSYVDSLNNFFIQMQEDEADILKMGEELNNLSFKEKAENITAKVHNGDLVAAEFAEDGALYRAVVTDDSKEGHFTIEFIDYGNVATVDQSKMYRLKSEFLSQPRLCIPCSLVETHALVNHSSFGDLVKDKPFEVKFIRHTGTHWEVHMDLKDCQKTVTSKHDTEMKEEAIQASNKNSDHCKSEVAIKHEQDSEIQCKGPSESKMQERSQLDSQPASGITKCIRMRTSQTKKNRMMYLERKRRKQLKKAQNRINTKQSALKVNPPDLVSQTSVSLGTHTELVSMKNAFCLSNEPSCILPAKDRASISLQVSRGLTEEGTLLTVLDNGDLYVRLDRGDAQHTALESLIDETEPECHCVPVKDVKEGLRCLTKSHRHNQWCRAVVCHVLVKEGKCTVQCLDYGGTEVVPIECIKALPDNVRQIPVQAVHCRWNGCGEPITELKEILSPLVGQNIRLMFESYSEVLQLWYVEILMNEFLIQRQRTQSLHADEKKSHLTSSDVCLAYTDSASEQKKQPRKLSMCPVKMGLEYSGFVTAATNPGEFYVALDDEDQNVVTNAVSDTLESLPDLLSPLPDAHLIPGTGCLIKYKDANKWCRAEILHVDSASVLMNLVDYGVCTHILRENQVQLKILPEELARLPKIIYPCSVRGIKPAKDGQWTDQAVIFFQESISHKNLKIFFRQCILETKWEVDILIDGVCLAKALVDAGHALHIDYMLGLRFEQKHSQMFQSSTEEPVTGLHTPDSNQNCKCAKGELTVEMSALVLKEDNVKDRKLEWSALVSQESVKNGSTTSSMKKPTEITGVKQCKYTPVDIYN</sequence>
<feature type="domain" description="Tudor" evidence="2">
    <location>
        <begin position="165"/>
        <end position="223"/>
    </location>
</feature>
<accession>A0ABD1J5Z5</accession>
<organism evidence="3 4">
    <name type="scientific">Coilia grayii</name>
    <name type="common">Gray's grenadier anchovy</name>
    <dbReference type="NCBI Taxonomy" id="363190"/>
    <lineage>
        <taxon>Eukaryota</taxon>
        <taxon>Metazoa</taxon>
        <taxon>Chordata</taxon>
        <taxon>Craniata</taxon>
        <taxon>Vertebrata</taxon>
        <taxon>Euteleostomi</taxon>
        <taxon>Actinopterygii</taxon>
        <taxon>Neopterygii</taxon>
        <taxon>Teleostei</taxon>
        <taxon>Clupei</taxon>
        <taxon>Clupeiformes</taxon>
        <taxon>Clupeoidei</taxon>
        <taxon>Engraulidae</taxon>
        <taxon>Coilinae</taxon>
        <taxon>Coilia</taxon>
    </lineage>
</organism>
<dbReference type="PANTHER" id="PTHR22948">
    <property type="entry name" value="TUDOR DOMAIN CONTAINING PROTEIN"/>
    <property type="match status" value="1"/>
</dbReference>
<feature type="domain" description="Tudor" evidence="2">
    <location>
        <begin position="1454"/>
        <end position="1514"/>
    </location>
</feature>
<dbReference type="Proteomes" id="UP001591681">
    <property type="component" value="Unassembled WGS sequence"/>
</dbReference>